<proteinExistence type="predicted"/>
<dbReference type="RefSeq" id="WP_212609771.1">
    <property type="nucleotide sequence ID" value="NZ_CP073910.1"/>
</dbReference>
<organism evidence="1 2">
    <name type="scientific">Sphingobium phenoxybenzoativorans</name>
    <dbReference type="NCBI Taxonomy" id="1592790"/>
    <lineage>
        <taxon>Bacteria</taxon>
        <taxon>Pseudomonadati</taxon>
        <taxon>Pseudomonadota</taxon>
        <taxon>Alphaproteobacteria</taxon>
        <taxon>Sphingomonadales</taxon>
        <taxon>Sphingomonadaceae</taxon>
        <taxon>Sphingobium</taxon>
    </lineage>
</organism>
<name>A0A975K8F3_9SPHN</name>
<gene>
    <name evidence="1" type="ORF">KFK14_02625</name>
</gene>
<keyword evidence="2" id="KW-1185">Reference proteome</keyword>
<reference evidence="1" key="1">
    <citation type="submission" date="2021-04" db="EMBL/GenBank/DDBJ databases">
        <title>Isolation of p-tert-butylphenol degrading bacteria Sphingobium phenoxybenzoativorans Tas13 from active sludge.</title>
        <authorList>
            <person name="Li Y."/>
        </authorList>
    </citation>
    <scope>NUCLEOTIDE SEQUENCE</scope>
    <source>
        <strain evidence="1">Tas13</strain>
    </source>
</reference>
<evidence type="ECO:0000313" key="2">
    <source>
        <dbReference type="Proteomes" id="UP000681425"/>
    </source>
</evidence>
<evidence type="ECO:0000313" key="1">
    <source>
        <dbReference type="EMBL" id="QUT06392.1"/>
    </source>
</evidence>
<accession>A0A975K8F3</accession>
<sequence length="111" mass="12688">MTLIRPSELFERVRAFWPAKISTSSNAVNDIYWPLEERFGDDEWLQVGGWSFHQAVSCLAREAAERGEQALLISAITVEDFDGRMRSNLSHDDWVNERPLYGNLSTRADGN</sequence>
<dbReference type="AlphaFoldDB" id="A0A975K8F3"/>
<dbReference type="Proteomes" id="UP000681425">
    <property type="component" value="Chromosome"/>
</dbReference>
<dbReference type="EMBL" id="CP073910">
    <property type="protein sequence ID" value="QUT06392.1"/>
    <property type="molecule type" value="Genomic_DNA"/>
</dbReference>
<protein>
    <submittedName>
        <fullName evidence="1">Uncharacterized protein</fullName>
    </submittedName>
</protein>
<dbReference type="KEGG" id="spph:KFK14_02625"/>